<feature type="domain" description="PAC" evidence="10">
    <location>
        <begin position="414"/>
        <end position="467"/>
    </location>
</feature>
<dbReference type="PANTHER" id="PTHR43047">
    <property type="entry name" value="TWO-COMPONENT HISTIDINE PROTEIN KINASE"/>
    <property type="match status" value="1"/>
</dbReference>
<evidence type="ECO:0000313" key="11">
    <source>
        <dbReference type="EMBL" id="HFI90453.1"/>
    </source>
</evidence>
<feature type="domain" description="PAC" evidence="10">
    <location>
        <begin position="541"/>
        <end position="591"/>
    </location>
</feature>
<dbReference type="InterPro" id="IPR003594">
    <property type="entry name" value="HATPase_dom"/>
</dbReference>
<evidence type="ECO:0000256" key="6">
    <source>
        <dbReference type="PROSITE-ProRule" id="PRU00169"/>
    </source>
</evidence>
<feature type="modified residue" description="4-aspartylphosphate" evidence="6">
    <location>
        <position position="1040"/>
    </location>
</feature>
<dbReference type="PROSITE" id="PS50113">
    <property type="entry name" value="PAC"/>
    <property type="match status" value="3"/>
</dbReference>
<evidence type="ECO:0000259" key="10">
    <source>
        <dbReference type="PROSITE" id="PS50113"/>
    </source>
</evidence>
<dbReference type="SMART" id="SM00086">
    <property type="entry name" value="PAC"/>
    <property type="match status" value="4"/>
</dbReference>
<dbReference type="PROSITE" id="PS50112">
    <property type="entry name" value="PAS"/>
    <property type="match status" value="3"/>
</dbReference>
<dbReference type="EC" id="2.7.13.3" evidence="2"/>
<dbReference type="InterPro" id="IPR005467">
    <property type="entry name" value="His_kinase_dom"/>
</dbReference>
<dbReference type="Gene3D" id="1.10.287.130">
    <property type="match status" value="1"/>
</dbReference>
<evidence type="ECO:0000256" key="2">
    <source>
        <dbReference type="ARBA" id="ARBA00012438"/>
    </source>
</evidence>
<dbReference type="SMART" id="SM00448">
    <property type="entry name" value="REC"/>
    <property type="match status" value="1"/>
</dbReference>
<reference evidence="11" key="1">
    <citation type="journal article" date="2020" name="mSystems">
        <title>Genome- and Community-Level Interaction Insights into Carbon Utilization and Element Cycling Functions of Hydrothermarchaeota in Hydrothermal Sediment.</title>
        <authorList>
            <person name="Zhou Z."/>
            <person name="Liu Y."/>
            <person name="Xu W."/>
            <person name="Pan J."/>
            <person name="Luo Z.H."/>
            <person name="Li M."/>
        </authorList>
    </citation>
    <scope>NUCLEOTIDE SEQUENCE [LARGE SCALE GENOMIC DNA]</scope>
    <source>
        <strain evidence="11">SpSt-479</strain>
    </source>
</reference>
<dbReference type="PRINTS" id="PR00344">
    <property type="entry name" value="BCTRLSENSOR"/>
</dbReference>
<gene>
    <name evidence="11" type="ORF">ENS31_02855</name>
</gene>
<dbReference type="Gene3D" id="3.30.450.20">
    <property type="entry name" value="PAS domain"/>
    <property type="match status" value="4"/>
</dbReference>
<dbReference type="GO" id="GO:0000155">
    <property type="term" value="F:phosphorelay sensor kinase activity"/>
    <property type="evidence" value="ECO:0007669"/>
    <property type="project" value="InterPro"/>
</dbReference>
<keyword evidence="5" id="KW-0418">Kinase</keyword>
<dbReference type="CDD" id="cd00130">
    <property type="entry name" value="PAS"/>
    <property type="match status" value="3"/>
</dbReference>
<dbReference type="SUPFAM" id="SSF55781">
    <property type="entry name" value="GAF domain-like"/>
    <property type="match status" value="1"/>
</dbReference>
<dbReference type="CDD" id="cd16922">
    <property type="entry name" value="HATPase_EvgS-ArcB-TorS-like"/>
    <property type="match status" value="1"/>
</dbReference>
<dbReference type="CDD" id="cd00082">
    <property type="entry name" value="HisKA"/>
    <property type="match status" value="1"/>
</dbReference>
<evidence type="ECO:0000259" key="9">
    <source>
        <dbReference type="PROSITE" id="PS50112"/>
    </source>
</evidence>
<evidence type="ECO:0000256" key="4">
    <source>
        <dbReference type="ARBA" id="ARBA00022679"/>
    </source>
</evidence>
<dbReference type="FunFam" id="3.30.565.10:FF:000010">
    <property type="entry name" value="Sensor histidine kinase RcsC"/>
    <property type="match status" value="1"/>
</dbReference>
<dbReference type="InterPro" id="IPR029016">
    <property type="entry name" value="GAF-like_dom_sf"/>
</dbReference>
<dbReference type="SUPFAM" id="SSF47384">
    <property type="entry name" value="Homodimeric domain of signal transducing histidine kinase"/>
    <property type="match status" value="1"/>
</dbReference>
<dbReference type="Pfam" id="PF02518">
    <property type="entry name" value="HATPase_c"/>
    <property type="match status" value="1"/>
</dbReference>
<dbReference type="AlphaFoldDB" id="A0A7V3E6P6"/>
<dbReference type="SUPFAM" id="SSF55785">
    <property type="entry name" value="PYP-like sensor domain (PAS domain)"/>
    <property type="match status" value="4"/>
</dbReference>
<dbReference type="Pfam" id="PF08447">
    <property type="entry name" value="PAS_3"/>
    <property type="match status" value="2"/>
</dbReference>
<comment type="catalytic activity">
    <reaction evidence="1">
        <text>ATP + protein L-histidine = ADP + protein N-phospho-L-histidine.</text>
        <dbReference type="EC" id="2.7.13.3"/>
    </reaction>
</comment>
<dbReference type="SMART" id="SM00387">
    <property type="entry name" value="HATPase_c"/>
    <property type="match status" value="1"/>
</dbReference>
<accession>A0A7V3E6P6</accession>
<dbReference type="Gene3D" id="3.30.565.10">
    <property type="entry name" value="Histidine kinase-like ATPase, C-terminal domain"/>
    <property type="match status" value="1"/>
</dbReference>
<dbReference type="InterPro" id="IPR001610">
    <property type="entry name" value="PAC"/>
</dbReference>
<dbReference type="Gene3D" id="3.30.450.40">
    <property type="match status" value="1"/>
</dbReference>
<organism evidence="11">
    <name type="scientific">Ignavibacterium album</name>
    <dbReference type="NCBI Taxonomy" id="591197"/>
    <lineage>
        <taxon>Bacteria</taxon>
        <taxon>Pseudomonadati</taxon>
        <taxon>Ignavibacteriota</taxon>
        <taxon>Ignavibacteria</taxon>
        <taxon>Ignavibacteriales</taxon>
        <taxon>Ignavibacteriaceae</taxon>
        <taxon>Ignavibacterium</taxon>
    </lineage>
</organism>
<dbReference type="Gene3D" id="3.40.50.2300">
    <property type="match status" value="1"/>
</dbReference>
<dbReference type="InterPro" id="IPR000014">
    <property type="entry name" value="PAS"/>
</dbReference>
<dbReference type="Pfam" id="PF00072">
    <property type="entry name" value="Response_reg"/>
    <property type="match status" value="1"/>
</dbReference>
<dbReference type="Pfam" id="PF00512">
    <property type="entry name" value="HisKA"/>
    <property type="match status" value="1"/>
</dbReference>
<protein>
    <recommendedName>
        <fullName evidence="2">histidine kinase</fullName>
        <ecNumber evidence="2">2.7.13.3</ecNumber>
    </recommendedName>
</protein>
<dbReference type="SMART" id="SM00091">
    <property type="entry name" value="PAS"/>
    <property type="match status" value="3"/>
</dbReference>
<dbReference type="Pfam" id="PF13426">
    <property type="entry name" value="PAS_9"/>
    <property type="match status" value="1"/>
</dbReference>
<dbReference type="NCBIfam" id="TIGR00229">
    <property type="entry name" value="sensory_box"/>
    <property type="match status" value="3"/>
</dbReference>
<dbReference type="InterPro" id="IPR036097">
    <property type="entry name" value="HisK_dim/P_sf"/>
</dbReference>
<proteinExistence type="predicted"/>
<dbReference type="CDD" id="cd17546">
    <property type="entry name" value="REC_hyHK_CKI1_RcsC-like"/>
    <property type="match status" value="1"/>
</dbReference>
<dbReference type="SMART" id="SM00388">
    <property type="entry name" value="HisKA"/>
    <property type="match status" value="1"/>
</dbReference>
<name>A0A7V3E6P6_9BACT</name>
<evidence type="ECO:0000256" key="3">
    <source>
        <dbReference type="ARBA" id="ARBA00022553"/>
    </source>
</evidence>
<evidence type="ECO:0000259" key="8">
    <source>
        <dbReference type="PROSITE" id="PS50110"/>
    </source>
</evidence>
<evidence type="ECO:0000259" key="7">
    <source>
        <dbReference type="PROSITE" id="PS50109"/>
    </source>
</evidence>
<dbReference type="SUPFAM" id="SSF55874">
    <property type="entry name" value="ATPase domain of HSP90 chaperone/DNA topoisomerase II/histidine kinase"/>
    <property type="match status" value="1"/>
</dbReference>
<dbReference type="EMBL" id="DSUJ01000008">
    <property type="protein sequence ID" value="HFI90453.1"/>
    <property type="molecule type" value="Genomic_DNA"/>
</dbReference>
<dbReference type="InterPro" id="IPR004358">
    <property type="entry name" value="Sig_transdc_His_kin-like_C"/>
</dbReference>
<keyword evidence="3 6" id="KW-0597">Phosphoprotein</keyword>
<feature type="domain" description="Response regulatory" evidence="8">
    <location>
        <begin position="992"/>
        <end position="1108"/>
    </location>
</feature>
<evidence type="ECO:0000256" key="5">
    <source>
        <dbReference type="ARBA" id="ARBA00022777"/>
    </source>
</evidence>
<dbReference type="InterPro" id="IPR000700">
    <property type="entry name" value="PAS-assoc_C"/>
</dbReference>
<sequence>MKSIYFDKIEKFKKVKHCKIDCPFRDEFNNTLDEMELVITTIEILSQVNRLILEYTNENNLIHETCKTICRNENFNFTAIAYFDESINIPFLSATSDYNSPYNQMLTKLISSSELLNFVKNNKTILITTENKTSFGSNIIIQNNNEIPTSIILPLKDNLDNSFGMLLIISNEQNSISEEEIKVLEDLAQDLSIAITRIRLREKQNKIQSDLEISEKKYRLIADSSLDVISVINNDGTILYTSPAIKSLLGYNPDEIINKSVYDLINSKDLPRVRKVFQITINKNATGKVRYRAKKKDGGYIWLESSGKSVIDNNSVKLQITTRDISDRIEYEHKLVESEKRLKLALSATNTGLWDWNIPENKIYLSKGYFELLGFDYDEYKDVKEFWRFSTHPEDLPELDILIRELIEAKVKELEHEYRKIKKDGQIIWVLNKGAVAEWDDDGNPIRLMGTVTDITNRKTAELLLRQSEEKYRLIVEHSHDGIEISQDEKFIYWNKQFADMLGYSYEELNQITFRDIYTPEGLVSLYKRHEQRTRGEIVPKSYETTLRKKDGTKIIVQINYEIFDFNGKPATFATIKDITDQKKAEESLKSSEQFLQKSLDSLSSNIAVLDEVGNIIAVNKRWKEFGIQNGLKEKDFCVGINYIRICEKANGEDSDIALLVANEIKQMLKGTKSEFHIEYPCHSPKEKRWFIAHFTAFKHDDKPMVIVAHENITERKIAEQNIIEAKEKAEEANNLKSTFLLNMSHELRTPLVGILGFAEVLSYELENEEHKKMVETIYESGRRLLETLSLILNLSKVEAGKEEVNISEFNVNSVCSEVANLFTAQAKKKNLTITLDFKFSELLIKSDARLVRDVINNLVSNAIKFTNKGRITLSTFITNYKERSFIAVEVSDTGIGIPEDKLDIIFEEFRQVSEGMNRSFEGTGLGLALAKKIMLLLGGEITVQSKVGVGSKFTVYFPSGINLYQMNYNQKLLPPPENKQFTFSDIIKTKRILVVEDDWVSRKFIEVVLKDYCQIEFAMNGVDALEKTKNAKYDAILMDINLGRGMDGLTVTRLIREKEDYKAIPIAALTAFASQQDREEFLEKGCSHYLSKPFSKTALINLINDMLKVE</sequence>
<dbReference type="PROSITE" id="PS50109">
    <property type="entry name" value="HIS_KIN"/>
    <property type="match status" value="1"/>
</dbReference>
<feature type="domain" description="PAS" evidence="9">
    <location>
        <begin position="214"/>
        <end position="284"/>
    </location>
</feature>
<dbReference type="InterPro" id="IPR013655">
    <property type="entry name" value="PAS_fold_3"/>
</dbReference>
<feature type="domain" description="Histidine kinase" evidence="7">
    <location>
        <begin position="743"/>
        <end position="962"/>
    </location>
</feature>
<evidence type="ECO:0000256" key="1">
    <source>
        <dbReference type="ARBA" id="ARBA00000085"/>
    </source>
</evidence>
<dbReference type="PROSITE" id="PS50110">
    <property type="entry name" value="RESPONSE_REGULATORY"/>
    <property type="match status" value="1"/>
</dbReference>
<comment type="caution">
    <text evidence="11">The sequence shown here is derived from an EMBL/GenBank/DDBJ whole genome shotgun (WGS) entry which is preliminary data.</text>
</comment>
<dbReference type="InterPro" id="IPR003661">
    <property type="entry name" value="HisK_dim/P_dom"/>
</dbReference>
<dbReference type="SUPFAM" id="SSF52172">
    <property type="entry name" value="CheY-like"/>
    <property type="match status" value="1"/>
</dbReference>
<dbReference type="InterPro" id="IPR011006">
    <property type="entry name" value="CheY-like_superfamily"/>
</dbReference>
<feature type="domain" description="PAS" evidence="9">
    <location>
        <begin position="468"/>
        <end position="537"/>
    </location>
</feature>
<dbReference type="InterPro" id="IPR035965">
    <property type="entry name" value="PAS-like_dom_sf"/>
</dbReference>
<keyword evidence="4" id="KW-0808">Transferase</keyword>
<feature type="domain" description="PAS" evidence="9">
    <location>
        <begin position="338"/>
        <end position="410"/>
    </location>
</feature>
<dbReference type="InterPro" id="IPR001789">
    <property type="entry name" value="Sig_transdc_resp-reg_receiver"/>
</dbReference>
<feature type="domain" description="PAC" evidence="10">
    <location>
        <begin position="287"/>
        <end position="337"/>
    </location>
</feature>
<dbReference type="InterPro" id="IPR036890">
    <property type="entry name" value="HATPase_C_sf"/>
</dbReference>